<dbReference type="PATRIC" id="fig|345309.4.peg.4204"/>
<dbReference type="Proteomes" id="UP000033651">
    <property type="component" value="Unassembled WGS sequence"/>
</dbReference>
<sequence length="82" mass="8824">MRFVFSKPREKSKAGLAVGEISVTFDWTGAIGATYSERPNALRVAAAVAARASVRARSSNLDESMVPAMRGVRVPVSIRHAH</sequence>
<proteinExistence type="predicted"/>
<organism evidence="1 2">
    <name type="scientific">Luteibacter yeojuensis</name>
    <dbReference type="NCBI Taxonomy" id="345309"/>
    <lineage>
        <taxon>Bacteria</taxon>
        <taxon>Pseudomonadati</taxon>
        <taxon>Pseudomonadota</taxon>
        <taxon>Gammaproteobacteria</taxon>
        <taxon>Lysobacterales</taxon>
        <taxon>Rhodanobacteraceae</taxon>
        <taxon>Luteibacter</taxon>
    </lineage>
</organism>
<dbReference type="AlphaFoldDB" id="A0A0F3K179"/>
<accession>A0A0F3K179</accession>
<gene>
    <name evidence="1" type="ORF">VI08_20305</name>
</gene>
<name>A0A0F3K179_9GAMM</name>
<comment type="caution">
    <text evidence="1">The sequence shown here is derived from an EMBL/GenBank/DDBJ whole genome shotgun (WGS) entry which is preliminary data.</text>
</comment>
<protein>
    <submittedName>
        <fullName evidence="1">Uncharacterized protein</fullName>
    </submittedName>
</protein>
<dbReference type="EMBL" id="JZRB01000099">
    <property type="protein sequence ID" value="KJV24732.1"/>
    <property type="molecule type" value="Genomic_DNA"/>
</dbReference>
<evidence type="ECO:0000313" key="2">
    <source>
        <dbReference type="Proteomes" id="UP000033651"/>
    </source>
</evidence>
<reference evidence="1 2" key="1">
    <citation type="submission" date="2015-03" db="EMBL/GenBank/DDBJ databases">
        <title>Draft genome sequence of Luteibacter yeojuensis strain SU11.</title>
        <authorList>
            <person name="Sulaiman J."/>
            <person name="Priya K."/>
            <person name="Chan K.-G."/>
        </authorList>
    </citation>
    <scope>NUCLEOTIDE SEQUENCE [LARGE SCALE GENOMIC DNA]</scope>
    <source>
        <strain evidence="1 2">SU11</strain>
    </source>
</reference>
<evidence type="ECO:0000313" key="1">
    <source>
        <dbReference type="EMBL" id="KJV24732.1"/>
    </source>
</evidence>
<keyword evidence="2" id="KW-1185">Reference proteome</keyword>